<keyword evidence="4" id="KW-1185">Reference proteome</keyword>
<name>A0A0L6UEQ5_9BASI</name>
<sequence>MNQIRNKLFYSTKQDPRNMGYHLQTSTVDNSPSYSKKSTKNHPSFRPQLIKLMKPQNHILLAKNFPYLQNKLAQLVCYPLKAKKRTCLQFQGTFNLYTLPLVMKCINSKSGLCRNKSLNTSQNLLSILSGINVSFMGVNLRRFKYPAILYFMGHINSPLLDWNVCKGEGKSRYHSWCLEQVGWMLIWKYLFQSISNTIPIIEAGAVKTGIGTKHGTNFQFLYGAKLPQETPKSISGYCMAVLPEYLVECILKYLWPDMESSSLCIEFKDNLTNLGNIKRRVTEASLCIKEVLMEFSFKEKKERKFAFCAALKNFLYCSSLHEIHTTGLFPWNLHTIQIKSQVELRMKLFVTCVNFKLKNQANIIISPANLFFCLFMTLILFFYVMIILRMWIKALLVRLHQFPNPSPLDLILPKPTQLSQTIKICSAAWLSTNLAVQFMISLQWEIWEKENLVWASWWRWTSQTPILQLNMSHSLCYVPPSLSSNPPRLLHQSLQNHNMLYTIKLIYPLGVMVKVENIDC</sequence>
<reference evidence="3 4" key="1">
    <citation type="submission" date="2015-08" db="EMBL/GenBank/DDBJ databases">
        <title>Next Generation Sequencing and Analysis of the Genome of Puccinia sorghi L Schw, the Causal Agent of Maize Common Rust.</title>
        <authorList>
            <person name="Rochi L."/>
            <person name="Burguener G."/>
            <person name="Darino M."/>
            <person name="Turjanski A."/>
            <person name="Kreff E."/>
            <person name="Dieguez M.J."/>
            <person name="Sacco F."/>
        </authorList>
    </citation>
    <scope>NUCLEOTIDE SEQUENCE [LARGE SCALE GENOMIC DNA]</scope>
    <source>
        <strain evidence="3 4">RO10H11247</strain>
    </source>
</reference>
<dbReference type="Proteomes" id="UP000037035">
    <property type="component" value="Unassembled WGS sequence"/>
</dbReference>
<keyword evidence="2" id="KW-1133">Transmembrane helix</keyword>
<evidence type="ECO:0000313" key="3">
    <source>
        <dbReference type="EMBL" id="KNZ46991.1"/>
    </source>
</evidence>
<organism evidence="3 4">
    <name type="scientific">Puccinia sorghi</name>
    <dbReference type="NCBI Taxonomy" id="27349"/>
    <lineage>
        <taxon>Eukaryota</taxon>
        <taxon>Fungi</taxon>
        <taxon>Dikarya</taxon>
        <taxon>Basidiomycota</taxon>
        <taxon>Pucciniomycotina</taxon>
        <taxon>Pucciniomycetes</taxon>
        <taxon>Pucciniales</taxon>
        <taxon>Pucciniaceae</taxon>
        <taxon>Puccinia</taxon>
    </lineage>
</organism>
<evidence type="ECO:0000256" key="1">
    <source>
        <dbReference type="SAM" id="MobiDB-lite"/>
    </source>
</evidence>
<protein>
    <submittedName>
        <fullName evidence="3">Uncharacterized protein</fullName>
    </submittedName>
</protein>
<feature type="compositionally biased region" description="Polar residues" evidence="1">
    <location>
        <begin position="23"/>
        <end position="36"/>
    </location>
</feature>
<keyword evidence="2" id="KW-0472">Membrane</keyword>
<proteinExistence type="predicted"/>
<keyword evidence="2" id="KW-0812">Transmembrane</keyword>
<evidence type="ECO:0000313" key="4">
    <source>
        <dbReference type="Proteomes" id="UP000037035"/>
    </source>
</evidence>
<feature type="region of interest" description="Disordered" evidence="1">
    <location>
        <begin position="16"/>
        <end position="43"/>
    </location>
</feature>
<feature type="transmembrane region" description="Helical" evidence="2">
    <location>
        <begin position="368"/>
        <end position="392"/>
    </location>
</feature>
<accession>A0A0L6UEQ5</accession>
<dbReference type="AlphaFoldDB" id="A0A0L6UEQ5"/>
<dbReference type="VEuPathDB" id="FungiDB:VP01_676g3"/>
<comment type="caution">
    <text evidence="3">The sequence shown here is derived from an EMBL/GenBank/DDBJ whole genome shotgun (WGS) entry which is preliminary data.</text>
</comment>
<dbReference type="EMBL" id="LAVV01012128">
    <property type="protein sequence ID" value="KNZ46991.1"/>
    <property type="molecule type" value="Genomic_DNA"/>
</dbReference>
<gene>
    <name evidence="3" type="ORF">VP01_676g3</name>
</gene>
<evidence type="ECO:0000256" key="2">
    <source>
        <dbReference type="SAM" id="Phobius"/>
    </source>
</evidence>